<feature type="transmembrane region" description="Helical" evidence="8">
    <location>
        <begin position="1456"/>
        <end position="1473"/>
    </location>
</feature>
<feature type="transmembrane region" description="Helical" evidence="8">
    <location>
        <begin position="1538"/>
        <end position="1557"/>
    </location>
</feature>
<evidence type="ECO:0000256" key="6">
    <source>
        <dbReference type="PROSITE-ProRule" id="PRU00076"/>
    </source>
</evidence>
<dbReference type="PROSITE" id="PS50026">
    <property type="entry name" value="EGF_3"/>
    <property type="match status" value="3"/>
</dbReference>
<dbReference type="SMART" id="SM00192">
    <property type="entry name" value="LDLa"/>
    <property type="match status" value="3"/>
</dbReference>
<dbReference type="CDD" id="cd00112">
    <property type="entry name" value="LDLa"/>
    <property type="match status" value="2"/>
</dbReference>
<dbReference type="Gene3D" id="1.20.1070.10">
    <property type="entry name" value="Rhodopsin 7-helix transmembrane proteins"/>
    <property type="match status" value="1"/>
</dbReference>
<dbReference type="EMBL" id="CAJOBQ010000205">
    <property type="protein sequence ID" value="CAF4293175.1"/>
    <property type="molecule type" value="Genomic_DNA"/>
</dbReference>
<dbReference type="Gene3D" id="2.10.25.10">
    <property type="entry name" value="Laminin"/>
    <property type="match status" value="2"/>
</dbReference>
<evidence type="ECO:0000256" key="3">
    <source>
        <dbReference type="ARBA" id="ARBA00022989"/>
    </source>
</evidence>
<evidence type="ECO:0000256" key="1">
    <source>
        <dbReference type="ARBA" id="ARBA00004370"/>
    </source>
</evidence>
<evidence type="ECO:0000256" key="5">
    <source>
        <dbReference type="ARBA" id="ARBA00023157"/>
    </source>
</evidence>
<gene>
    <name evidence="11" type="ORF">FME351_LOCUS1906</name>
    <name evidence="12" type="ORF">TSG867_LOCUS5761</name>
</gene>
<dbReference type="CDD" id="cd00054">
    <property type="entry name" value="EGF_CA"/>
    <property type="match status" value="1"/>
</dbReference>
<dbReference type="PROSITE" id="PS00022">
    <property type="entry name" value="EGF_1"/>
    <property type="match status" value="4"/>
</dbReference>
<name>A0A817U693_9BILA</name>
<comment type="caution">
    <text evidence="11">The sequence shown here is derived from an EMBL/GenBank/DDBJ whole genome shotgun (WGS) entry which is preliminary data.</text>
</comment>
<reference evidence="11" key="1">
    <citation type="submission" date="2021-02" db="EMBL/GenBank/DDBJ databases">
        <authorList>
            <person name="Nowell W R."/>
        </authorList>
    </citation>
    <scope>NUCLEOTIDE SEQUENCE</scope>
</reference>
<protein>
    <submittedName>
        <fullName evidence="11">Uncharacterized protein</fullName>
    </submittedName>
</protein>
<dbReference type="Gene3D" id="4.10.400.10">
    <property type="entry name" value="Low-density Lipoprotein Receptor"/>
    <property type="match status" value="2"/>
</dbReference>
<dbReference type="InterPro" id="IPR002172">
    <property type="entry name" value="LDrepeatLR_classA_rpt"/>
</dbReference>
<feature type="transmembrane region" description="Helical" evidence="8">
    <location>
        <begin position="1409"/>
        <end position="1430"/>
    </location>
</feature>
<comment type="caution">
    <text evidence="6">Lacks conserved residue(s) required for the propagation of feature annotation.</text>
</comment>
<dbReference type="InterPro" id="IPR036055">
    <property type="entry name" value="LDL_receptor-like_sf"/>
</dbReference>
<dbReference type="SUPFAM" id="SSF57196">
    <property type="entry name" value="EGF/Laminin"/>
    <property type="match status" value="2"/>
</dbReference>
<feature type="transmembrane region" description="Helical" evidence="8">
    <location>
        <begin position="1373"/>
        <end position="1397"/>
    </location>
</feature>
<dbReference type="Proteomes" id="UP000663869">
    <property type="component" value="Unassembled WGS sequence"/>
</dbReference>
<evidence type="ECO:0000313" key="13">
    <source>
        <dbReference type="Proteomes" id="UP000663869"/>
    </source>
</evidence>
<evidence type="ECO:0000259" key="10">
    <source>
        <dbReference type="PROSITE" id="PS50262"/>
    </source>
</evidence>
<evidence type="ECO:0000259" key="9">
    <source>
        <dbReference type="PROSITE" id="PS50026"/>
    </source>
</evidence>
<evidence type="ECO:0000256" key="4">
    <source>
        <dbReference type="ARBA" id="ARBA00023136"/>
    </source>
</evidence>
<dbReference type="PRINTS" id="PR00261">
    <property type="entry name" value="LDLRECEPTOR"/>
</dbReference>
<evidence type="ECO:0000256" key="2">
    <source>
        <dbReference type="ARBA" id="ARBA00022692"/>
    </source>
</evidence>
<dbReference type="PANTHER" id="PTHR24033">
    <property type="entry name" value="EGF-LIKE DOMAIN-CONTAINING PROTEIN"/>
    <property type="match status" value="1"/>
</dbReference>
<feature type="disulfide bond" evidence="7">
    <location>
        <begin position="190"/>
        <end position="202"/>
    </location>
</feature>
<feature type="domain" description="G-protein coupled receptors family 1 profile" evidence="10">
    <location>
        <begin position="1389"/>
        <end position="1639"/>
    </location>
</feature>
<comment type="subcellular location">
    <subcellularLocation>
        <location evidence="1">Membrane</location>
    </subcellularLocation>
</comment>
<dbReference type="Pfam" id="PF00008">
    <property type="entry name" value="EGF"/>
    <property type="match status" value="1"/>
</dbReference>
<dbReference type="SUPFAM" id="SSF81321">
    <property type="entry name" value="Family A G protein-coupled receptor-like"/>
    <property type="match status" value="1"/>
</dbReference>
<sequence length="1663" mass="191774">MLPAVFTILVSTFIIIYGRVLLYNTENRQTTEKFDCVYHIYDDGDAIPYCRRLNGSYPLDRNKKKCENQGKRCLLRDLIDQNVEPNEVLKWSSSVEMADIYTSVFYNRSLIEDEDDRFVCNCTKAGTFGKYCEYQLTHDAKLFSEAVKAQFEEKRDDTLCLDWREICDGIQRCFSGIDEENWDKLEFNECEDDEFRCTNGMCISEEFWLDGAVDCMDWSDEVSDELEDSCYFKSAVMECDEHLCPTKLYSCGDGHCIHWVTRMAFQRSQPSLADCFNKRNLNYMCEVSPHRSAWTLESGLCWPDKNYDDVRYPPWNMINSSRLTDDEICQYLFRCILSNNFEHDCPCNLNNCTQIMIRVCPSLDHLVPYPDPGLISAHFSFYYNYTRYMNNSNPDLLLFGGKIKCRGYSFVGESLFNISLDFAIQDGHRIHHAVCSSIEYNTEYSDLFSPFQYDKFCWNNSKTFNDRPYAVNPDACPIAWECISQYRIRDGFSDCINNIDEEKTFNNDYCTGNVERHRFRCYNDQKKCLSLYWLGAGVSRCSNNYDEMWYGSGLSLEKSLTCEKTDTADCARLKTYIRLSSIKKLDFWDLSGHIDELTSPCQNWVCSKDQYQCQTGQCIELDWVCDGEWDCADASDEEALVLIRNWSIHNARLLGLNNRTEQCAKRYSQSPFSKVCNISIELGCYLSQVSNPLDINLNRPCINLTKIGDGTEDCFNAYDEKNTIEARSRMLGFNYRCEDFINLHHLACQRITNCSKVLCSNHRDQDGLCSDDKDIICLGSNECKKKAKCNGTVDCEYGEDEYWCIPESFKSHVVHRSAKETTLRQNSQFISTERFPIFPISVSDQRESENVIIKSTTGPFGTIYSYQCNRGVAILERNETRCLCPPAYYGDWCEFFSDRISIIAHIDHKTMPKIFENINLKIRTNLLFDNETIKHHEFIVIRSIENTRKIKHKFYLVYSRSHDMLVHKRWRYFNQTDVLNHHPYSVHFDVFSLGKNNTIKEVGSWHYPIYFDYLPAFHLAVVLKFPPWFGNATLDPCLENSCNNNSTCMPVFNQNHSYYCSCKSGYYGKDCSWYEPRCEHYCTDNALCHIDKYDSHIRKANPSCLCTMGRFGARCYLKYDDCDSNPCLNNGTCLSTYDRSGEVSYICNCSVQFYGNECQNEKASVNVALNMTSELAALATVVQLYDIAIPSLMLLIQHQRVTYGFPSTITYNHPDAYAPYLGVLKVYEDLVRPVYFIMYLLHQSEINITTSPERCPHASSLLHTAIDQSVPDVFKYHHICQNDAKRFCFHDENYLCICQPSHYRTECFGHNIQLDHCDNCLSGGKCIQGDRNHHNDFICLCSSCQQGLRCEFSLQPFSFTLDSLLSGSKEVKVVYVSIALLIFTIGLFNNFCSFVTFKRPSPRKFGTGNYLLVVTCFNQVALLCLLLKFIEVTFGISTPVSCKIISFSLSAFTRSTYWLTSWITIDRLLIMFLPTSRTLKNPHLAIGISGGTSIILLLIHTHEMIYYTIIQDHSAGSSVCVINFKTSLLSTYNRISTLIHYVVPFFIQVICITLLIFQAARSRVKTMGARMTFGQVLKNQFQIQKELYITPIIIVLSALPQTILTFSLACTSLAHWQRHTLLGAYLLSYAPQAFGFILYVLPSTTYKKEFAKTSIGKSYFKLA</sequence>
<dbReference type="PROSITE" id="PS01186">
    <property type="entry name" value="EGF_2"/>
    <property type="match status" value="1"/>
</dbReference>
<proteinExistence type="predicted"/>
<feature type="domain" description="EGF-like" evidence="9">
    <location>
        <begin position="1313"/>
        <end position="1351"/>
    </location>
</feature>
<feature type="disulfide bond" evidence="6">
    <location>
        <begin position="1341"/>
        <end position="1350"/>
    </location>
</feature>
<feature type="disulfide bond" evidence="7">
    <location>
        <begin position="197"/>
        <end position="215"/>
    </location>
</feature>
<dbReference type="InterPro" id="IPR017452">
    <property type="entry name" value="GPCR_Rhodpsn_7TM"/>
</dbReference>
<dbReference type="GO" id="GO:0016020">
    <property type="term" value="C:membrane"/>
    <property type="evidence" value="ECO:0007669"/>
    <property type="project" value="UniProtKB-SubCell"/>
</dbReference>
<evidence type="ECO:0000256" key="8">
    <source>
        <dbReference type="SAM" id="Phobius"/>
    </source>
</evidence>
<dbReference type="SUPFAM" id="SSF57424">
    <property type="entry name" value="LDL receptor-like module"/>
    <property type="match status" value="2"/>
</dbReference>
<evidence type="ECO:0000313" key="11">
    <source>
        <dbReference type="EMBL" id="CAF3325916.1"/>
    </source>
</evidence>
<dbReference type="EMBL" id="CAJNYU010000048">
    <property type="protein sequence ID" value="CAF3325916.1"/>
    <property type="molecule type" value="Genomic_DNA"/>
</dbReference>
<feature type="transmembrane region" description="Helical" evidence="8">
    <location>
        <begin position="1587"/>
        <end position="1616"/>
    </location>
</feature>
<feature type="domain" description="EGF-like" evidence="9">
    <location>
        <begin position="1033"/>
        <end position="1072"/>
    </location>
</feature>
<accession>A0A817U693</accession>
<dbReference type="PROSITE" id="PS50068">
    <property type="entry name" value="LDLRA_2"/>
    <property type="match status" value="2"/>
</dbReference>
<dbReference type="InterPro" id="IPR051830">
    <property type="entry name" value="NOTCH_homolog"/>
</dbReference>
<feature type="disulfide bond" evidence="7">
    <location>
        <begin position="613"/>
        <end position="631"/>
    </location>
</feature>
<keyword evidence="2 8" id="KW-0812">Transmembrane</keyword>
<keyword evidence="5 6" id="KW-1015">Disulfide bond</keyword>
<feature type="transmembrane region" description="Helical" evidence="8">
    <location>
        <begin position="1485"/>
        <end position="1509"/>
    </location>
</feature>
<dbReference type="InterPro" id="IPR000742">
    <property type="entry name" value="EGF"/>
</dbReference>
<feature type="domain" description="EGF-like" evidence="9">
    <location>
        <begin position="1118"/>
        <end position="1159"/>
    </location>
</feature>
<evidence type="ECO:0000256" key="7">
    <source>
        <dbReference type="PROSITE-ProRule" id="PRU00124"/>
    </source>
</evidence>
<feature type="disulfide bond" evidence="6">
    <location>
        <begin position="1149"/>
        <end position="1158"/>
    </location>
</feature>
<evidence type="ECO:0000313" key="12">
    <source>
        <dbReference type="EMBL" id="CAF4293175.1"/>
    </source>
</evidence>
<dbReference type="PANTHER" id="PTHR24033:SF151">
    <property type="entry name" value="NOTCH 2"/>
    <property type="match status" value="1"/>
</dbReference>
<dbReference type="PROSITE" id="PS50262">
    <property type="entry name" value="G_PROTEIN_RECEP_F1_2"/>
    <property type="match status" value="1"/>
</dbReference>
<organism evidence="11 13">
    <name type="scientific">Rotaria socialis</name>
    <dbReference type="NCBI Taxonomy" id="392032"/>
    <lineage>
        <taxon>Eukaryota</taxon>
        <taxon>Metazoa</taxon>
        <taxon>Spiralia</taxon>
        <taxon>Gnathifera</taxon>
        <taxon>Rotifera</taxon>
        <taxon>Eurotatoria</taxon>
        <taxon>Bdelloidea</taxon>
        <taxon>Philodinida</taxon>
        <taxon>Philodinidae</taxon>
        <taxon>Rotaria</taxon>
    </lineage>
</organism>
<dbReference type="SMART" id="SM00181">
    <property type="entry name" value="EGF"/>
    <property type="match status" value="4"/>
</dbReference>
<feature type="transmembrane region" description="Helical" evidence="8">
    <location>
        <begin position="1622"/>
        <end position="1641"/>
    </location>
</feature>
<feature type="disulfide bond" evidence="6">
    <location>
        <begin position="1062"/>
        <end position="1071"/>
    </location>
</feature>
<keyword evidence="4 8" id="KW-0472">Membrane</keyword>
<keyword evidence="3 8" id="KW-1133">Transmembrane helix</keyword>
<dbReference type="Proteomes" id="UP000663862">
    <property type="component" value="Unassembled WGS sequence"/>
</dbReference>
<dbReference type="Pfam" id="PF00057">
    <property type="entry name" value="Ldl_recept_a"/>
    <property type="match status" value="2"/>
</dbReference>
<feature type="disulfide bond" evidence="7">
    <location>
        <begin position="606"/>
        <end position="618"/>
    </location>
</feature>
<keyword evidence="6" id="KW-0245">EGF-like domain</keyword>